<dbReference type="GeneID" id="109081302"/>
<name>A0A9Q9VVH3_CYPCA</name>
<gene>
    <name evidence="3" type="primary">LOC109081302</name>
</gene>
<feature type="transmembrane region" description="Helical" evidence="2">
    <location>
        <begin position="2048"/>
        <end position="2081"/>
    </location>
</feature>
<proteinExistence type="predicted"/>
<evidence type="ECO:0000256" key="1">
    <source>
        <dbReference type="SAM" id="MobiDB-lite"/>
    </source>
</evidence>
<keyword evidence="2" id="KW-0812">Transmembrane</keyword>
<dbReference type="KEGG" id="ccar:109081302"/>
<dbReference type="RefSeq" id="XP_042571947.1">
    <property type="nucleotide sequence ID" value="XM_042716013.1"/>
</dbReference>
<evidence type="ECO:0000313" key="3">
    <source>
        <dbReference type="RefSeq" id="XP_042571947.1"/>
    </source>
</evidence>
<organism evidence="3">
    <name type="scientific">Cyprinus carpio</name>
    <name type="common">Common carp</name>
    <dbReference type="NCBI Taxonomy" id="7962"/>
    <lineage>
        <taxon>Eukaryota</taxon>
        <taxon>Metazoa</taxon>
        <taxon>Chordata</taxon>
        <taxon>Craniata</taxon>
        <taxon>Vertebrata</taxon>
        <taxon>Euteleostomi</taxon>
        <taxon>Actinopterygii</taxon>
        <taxon>Neopterygii</taxon>
        <taxon>Teleostei</taxon>
        <taxon>Ostariophysi</taxon>
        <taxon>Cypriniformes</taxon>
        <taxon>Cyprinidae</taxon>
        <taxon>Cyprininae</taxon>
        <taxon>Cyprinus</taxon>
    </lineage>
</organism>
<sequence>MSESEENTRLEDKWEQEVYVVVKRAGDLPVYIVRPERIFPEDLTAQKPHTLSQSRNRTDQVDIFEDEDTTDAELTILGSFAQFPMKFSVERVEWSPATKDLQLQSHLKPTYTEVEESWPKPLVKIQSMSSCERTTTITSTTMPTTSESTTIETTTTASSTLSTTTNDPTTSIASSTTSTTTNNPATSIAVTSESTSPVKLWSSGAINTLRHSRESQLNESVKVVNVTYENLVQQWSQASWVFNSSSPVPSEALVLSAISTLRSSRESQLNESVNVVNVTYEKISETSYAVVFTFNLVNISMPEDPERRNNTYLQVEDIVNNALNTLLNEPGKQVFKPKSSNFRSTSNKIDGRMDYTFQDGDAIQPVSFLNELHLPTTTTVLPGTTTGFSVTPYNLIFGSSVVTSKLLFNSSSPVPSGALVLSPINTLLNSRESQLNESVKVVNVTYEKISETSYAVVFTFNLVNISMPEDPERRNNTYLQVEDVVNNALNTLLNEPGKQVFKPKSSNFTSTSNQIHGRMDYTFQDGDAIQPVSFLNELHLPTTTTVLPGTTTGFSVTHSNLISGSALVRSKLVFNSSSPVPSEALVLSAINTLRNSRESQLNESVKVVNVTYEKISDTSYAVVFTFNLVNISMPEDPERRNNTYLQVEDVVNNALNTLLNEPGKQVFKPKSSNFTSTSNKIDGRMDYTFQDGDAIQPVSFLNELHLPTTTTVLPGTTTGFPVTPYKPHQWVTSKLLFNSSSPVPSEALVLGAINTLRHSRESQLNESVKVVNVTYEKISDTSYAVVFTFNLVNISMPEDPERRNNTYPQVEDVVNNALNILLNEPGKQVFKPKSSNFTSTSNQIDGRMDYTFQDGDAIQPVSFLNELHLPTTTTVLPGTTTVSLSGSAVVTSKLVFNSSSPVPSEALVLSAISTLVNSRESQLNESVKVVNVTYEKISETSYAVVFTFNLVNISMPEDPERRNNTYLQVEDVVNNALNTLLNEPGKQVFKPKSSNFTSTSNQIDGRMDYTFKDGDAIQPVSFLNELHLPTTTTVLPGTTTSFPVTPSNLISGSALVTSKLLFNSSSPVPSEALVLSAINTLRKSRESQLNESVKVVNVTYEKISDTSYAVVFTFNLVNISMPEDPECRNNTYPQVEDVVNNALNTLLNEPGKQVFKPKSSNFTSTSNQIDGRMDYTFQDGDAIQPVSFLNELHLPTTTTVLPGTTTGFSVTPSNLIFGSAVVTSKLLFNSSSPVPSEALVLSAINTLRNSREPQLNESVKVVNVTYEKISETSYAVVFTFNLVNISMPEDPERRNNTYPQVEDVINNALNTLLNEPGKQVFKPKSSNFTSTSNQIDGRMDYTFQDGDAIQPVSFLNELHLPTTTTVLPGTTTGYSVTPSNLISGSAVVTSKLLFNSSSPVPSGALVLSPINTLRNSREPQLNESVKVVNVTYEKISETSYAVVFTFNLVNISMPEDPECRNNTYLQVEDVINNMLNTLLNEPGKQVFKPKSSNFTSTSNQIDGRMDYTFQDGDAIQPVSFLNELHLPTTTTVLPGKKTSLTVTLSNLISGSLVVTSKLLFNSSSPVPSEALVLSAINTLRNSRESQLNESVKVVNVTYEKITATSYAVIFNFILSNISMSKDPKLRNGTYLQAQGVVNNALNSLLNEPGRTTLNPKSTNFISTSNQIDGRMEYTFQDRDAIQPVSFLNELRSPTVLTTASTLTTTPKIVLGRALIFIRLVFVTRGPLPNPDNVLAVANTLLKTRLTAKQDTTTQDLSDPVSFVNVTYTKINETAYALNFGFEISNITMSEKLELRNGTHLLIQDSVNTLLAKILLDNSSAPVIKFQAADFTGNSAVIQAKVEYVISPSDITQPSIFVQELLQLAEETTLTTTSPPILSRKAIITIRLEFITLGPRPSENSVLEVVKSMLAANLTTKLTARTVSVSDPVILTNVNYLGINDTAYALIFTFEISKVLLTELKRNETYQEIQNKINDLVIQILKDPSVNLLIPAHFKENSTVIEANVTYVFSQYASNTGAGFLVNTLFTVFTTPVPTTMSTTISNNSTNAAWVVAIIVPCAIIIGLVPCWILLCCLLCGCCAAIRRRWHRRRSYNVQYTTRNSLF</sequence>
<dbReference type="Proteomes" id="UP001155660">
    <property type="component" value="Chromosome B1"/>
</dbReference>
<reference evidence="3" key="1">
    <citation type="submission" date="2025-08" db="UniProtKB">
        <authorList>
            <consortium name="RefSeq"/>
        </authorList>
    </citation>
    <scope>IDENTIFICATION</scope>
    <source>
        <tissue evidence="3">Muscle</tissue>
    </source>
</reference>
<accession>A0A9Q9VVH3</accession>
<dbReference type="OrthoDB" id="8941791at2759"/>
<evidence type="ECO:0000256" key="2">
    <source>
        <dbReference type="SAM" id="Phobius"/>
    </source>
</evidence>
<protein>
    <submittedName>
        <fullName evidence="3">LOW QUALITY PROTEIN: uncharacterized threonine-rich GPI-anchored glycoprotein PJ4664.02-like</fullName>
    </submittedName>
</protein>
<feature type="region of interest" description="Disordered" evidence="1">
    <location>
        <begin position="134"/>
        <end position="185"/>
    </location>
</feature>
<keyword evidence="2" id="KW-0472">Membrane</keyword>
<keyword evidence="2" id="KW-1133">Transmembrane helix</keyword>